<dbReference type="OrthoDB" id="8481084at2"/>
<name>A0A1N7KY74_9RHOB</name>
<dbReference type="Proteomes" id="UP000186141">
    <property type="component" value="Unassembled WGS sequence"/>
</dbReference>
<dbReference type="EMBL" id="FTOT01000001">
    <property type="protein sequence ID" value="SIS66487.1"/>
    <property type="molecule type" value="Genomic_DNA"/>
</dbReference>
<dbReference type="InterPro" id="IPR024467">
    <property type="entry name" value="Xre/MbcA/ParS-like_toxin-bd"/>
</dbReference>
<accession>A0A1N7KY74</accession>
<organism evidence="3 4">
    <name type="scientific">Gemmobacter megaterium</name>
    <dbReference type="NCBI Taxonomy" id="1086013"/>
    <lineage>
        <taxon>Bacteria</taxon>
        <taxon>Pseudomonadati</taxon>
        <taxon>Pseudomonadota</taxon>
        <taxon>Alphaproteobacteria</taxon>
        <taxon>Rhodobacterales</taxon>
        <taxon>Paracoccaceae</taxon>
        <taxon>Gemmobacter</taxon>
    </lineage>
</organism>
<feature type="domain" description="Antitoxin Xre-like helix-turn-helix" evidence="2">
    <location>
        <begin position="12"/>
        <end position="71"/>
    </location>
</feature>
<keyword evidence="4" id="KW-1185">Reference proteome</keyword>
<dbReference type="InterPro" id="IPR046847">
    <property type="entry name" value="Xre-like_HTH"/>
</dbReference>
<dbReference type="GO" id="GO:0003677">
    <property type="term" value="F:DNA binding"/>
    <property type="evidence" value="ECO:0007669"/>
    <property type="project" value="InterPro"/>
</dbReference>
<evidence type="ECO:0000313" key="3">
    <source>
        <dbReference type="EMBL" id="SIS66487.1"/>
    </source>
</evidence>
<gene>
    <name evidence="3" type="ORF">SAMN05421774_101761</name>
</gene>
<reference evidence="3 4" key="1">
    <citation type="submission" date="2017-01" db="EMBL/GenBank/DDBJ databases">
        <authorList>
            <person name="Mah S.A."/>
            <person name="Swanson W.J."/>
            <person name="Moy G.W."/>
            <person name="Vacquier V.D."/>
        </authorList>
    </citation>
    <scope>NUCLEOTIDE SEQUENCE [LARGE SCALE GENOMIC DNA]</scope>
    <source>
        <strain evidence="3 4">DSM 26375</strain>
    </source>
</reference>
<evidence type="ECO:0000259" key="1">
    <source>
        <dbReference type="Pfam" id="PF09722"/>
    </source>
</evidence>
<dbReference type="Pfam" id="PF20432">
    <property type="entry name" value="Xre-like-HTH"/>
    <property type="match status" value="1"/>
</dbReference>
<evidence type="ECO:0000259" key="2">
    <source>
        <dbReference type="Pfam" id="PF20432"/>
    </source>
</evidence>
<proteinExistence type="predicted"/>
<dbReference type="Pfam" id="PF09722">
    <property type="entry name" value="Xre_MbcA_ParS_C"/>
    <property type="match status" value="1"/>
</dbReference>
<feature type="domain" description="Antitoxin Xre/MbcA/ParS-like toxin-binding" evidence="1">
    <location>
        <begin position="75"/>
        <end position="123"/>
    </location>
</feature>
<dbReference type="STRING" id="1086013.SAMN05421774_101761"/>
<evidence type="ECO:0000313" key="4">
    <source>
        <dbReference type="Proteomes" id="UP000186141"/>
    </source>
</evidence>
<protein>
    <submittedName>
        <fullName evidence="3">Uncharacterized protein</fullName>
    </submittedName>
</protein>
<dbReference type="RefSeq" id="WP_076528800.1">
    <property type="nucleotide sequence ID" value="NZ_BMEH01000001.1"/>
</dbReference>
<dbReference type="AlphaFoldDB" id="A0A1N7KY74"/>
<sequence length="126" mass="13387">MLNLHPQAPVANRGAILTKAAVRAAERLDMSGRLLADVLGVSEAQISRFRNGEAALAENSKPFELAALLVRAFRSLDAITGGDERVARAWLGAQNTALGARPADRITSVQGLVDVVSYLDARRAPV</sequence>